<sequence>MESYSARNFLNGISIKYKPSRPAENLISFSRLVYKVVNTGHCGPKFVQVKIAPFVSAPRR</sequence>
<evidence type="ECO:0000313" key="1">
    <source>
        <dbReference type="EMBL" id="SVC75038.1"/>
    </source>
</evidence>
<organism evidence="1">
    <name type="scientific">marine metagenome</name>
    <dbReference type="NCBI Taxonomy" id="408172"/>
    <lineage>
        <taxon>unclassified sequences</taxon>
        <taxon>metagenomes</taxon>
        <taxon>ecological metagenomes</taxon>
    </lineage>
</organism>
<gene>
    <name evidence="1" type="ORF">METZ01_LOCUS327892</name>
</gene>
<protein>
    <submittedName>
        <fullName evidence="1">Uncharacterized protein</fullName>
    </submittedName>
</protein>
<dbReference type="AlphaFoldDB" id="A0A382PQV9"/>
<name>A0A382PQV9_9ZZZZ</name>
<dbReference type="EMBL" id="UINC01108725">
    <property type="protein sequence ID" value="SVC75038.1"/>
    <property type="molecule type" value="Genomic_DNA"/>
</dbReference>
<proteinExistence type="predicted"/>
<accession>A0A382PQV9</accession>
<reference evidence="1" key="1">
    <citation type="submission" date="2018-05" db="EMBL/GenBank/DDBJ databases">
        <authorList>
            <person name="Lanie J.A."/>
            <person name="Ng W.-L."/>
            <person name="Kazmierczak K.M."/>
            <person name="Andrzejewski T.M."/>
            <person name="Davidsen T.M."/>
            <person name="Wayne K.J."/>
            <person name="Tettelin H."/>
            <person name="Glass J.I."/>
            <person name="Rusch D."/>
            <person name="Podicherti R."/>
            <person name="Tsui H.-C.T."/>
            <person name="Winkler M.E."/>
        </authorList>
    </citation>
    <scope>NUCLEOTIDE SEQUENCE</scope>
</reference>